<dbReference type="Proteomes" id="UP001227230">
    <property type="component" value="Chromosome 5"/>
</dbReference>
<sequence>MLVGENLEVSSFSPSQSSLSTFPTSCGLALPPLSPFIPVLPNLVIQSQYPMKNRVTSEIFSKKDDVSTLCQVFVGNPNLDVVESPFAYLNQMPEGFNPLKSMPNMPNEVSNLVTVSQGEAKFFSLGEFQIEGLSPKKMAKVHEVLSSLIIKVYSRRKNRFSTVAYVLSKMLLRAEERSLLEGFRAGRNITRVSHLQFADDTIFFPNTCEEDLQTLKSLLLVFGHISGLKVNLDKCNLF</sequence>
<proteinExistence type="predicted"/>
<name>A0ABY9BYP9_VITVI</name>
<organism evidence="1 2">
    <name type="scientific">Vitis vinifera</name>
    <name type="common">Grape</name>
    <dbReference type="NCBI Taxonomy" id="29760"/>
    <lineage>
        <taxon>Eukaryota</taxon>
        <taxon>Viridiplantae</taxon>
        <taxon>Streptophyta</taxon>
        <taxon>Embryophyta</taxon>
        <taxon>Tracheophyta</taxon>
        <taxon>Spermatophyta</taxon>
        <taxon>Magnoliopsida</taxon>
        <taxon>eudicotyledons</taxon>
        <taxon>Gunneridae</taxon>
        <taxon>Pentapetalae</taxon>
        <taxon>rosids</taxon>
        <taxon>Vitales</taxon>
        <taxon>Vitaceae</taxon>
        <taxon>Viteae</taxon>
        <taxon>Vitis</taxon>
    </lineage>
</organism>
<evidence type="ECO:0000313" key="1">
    <source>
        <dbReference type="EMBL" id="WJZ87596.1"/>
    </source>
</evidence>
<accession>A0ABY9BYP9</accession>
<keyword evidence="2" id="KW-1185">Reference proteome</keyword>
<evidence type="ECO:0000313" key="2">
    <source>
        <dbReference type="Proteomes" id="UP001227230"/>
    </source>
</evidence>
<dbReference type="EMBL" id="CP126652">
    <property type="protein sequence ID" value="WJZ87596.1"/>
    <property type="molecule type" value="Genomic_DNA"/>
</dbReference>
<gene>
    <name evidence="1" type="ORF">VitviT2T_006966</name>
</gene>
<evidence type="ECO:0008006" key="3">
    <source>
        <dbReference type="Google" id="ProtNLM"/>
    </source>
</evidence>
<protein>
    <recommendedName>
        <fullName evidence="3">Reverse transcriptase domain-containing protein</fullName>
    </recommendedName>
</protein>
<reference evidence="1 2" key="1">
    <citation type="journal article" date="2023" name="Hortic Res">
        <title>The complete reference genome for grapevine (Vitis vinifera L.) genetics and breeding.</title>
        <authorList>
            <person name="Shi X."/>
            <person name="Cao S."/>
            <person name="Wang X."/>
            <person name="Huang S."/>
            <person name="Wang Y."/>
            <person name="Liu Z."/>
            <person name="Liu W."/>
            <person name="Leng X."/>
            <person name="Peng Y."/>
            <person name="Wang N."/>
            <person name="Wang Y."/>
            <person name="Ma Z."/>
            <person name="Xu X."/>
            <person name="Zhang F."/>
            <person name="Xue H."/>
            <person name="Zhong H."/>
            <person name="Wang Y."/>
            <person name="Zhang K."/>
            <person name="Velt A."/>
            <person name="Avia K."/>
            <person name="Holtgrawe D."/>
            <person name="Grimplet J."/>
            <person name="Matus J.T."/>
            <person name="Ware D."/>
            <person name="Wu X."/>
            <person name="Wang H."/>
            <person name="Liu C."/>
            <person name="Fang Y."/>
            <person name="Rustenholz C."/>
            <person name="Cheng Z."/>
            <person name="Xiao H."/>
            <person name="Zhou Y."/>
        </authorList>
    </citation>
    <scope>NUCLEOTIDE SEQUENCE [LARGE SCALE GENOMIC DNA]</scope>
    <source>
        <strain evidence="2">cv. Pinot noir / PN40024</strain>
        <tissue evidence="1">Leaf</tissue>
    </source>
</reference>